<keyword evidence="2" id="KW-1185">Reference proteome</keyword>
<dbReference type="Proteomes" id="UP000037035">
    <property type="component" value="Unassembled WGS sequence"/>
</dbReference>
<comment type="caution">
    <text evidence="1">The sequence shown here is derived from an EMBL/GenBank/DDBJ whole genome shotgun (WGS) entry which is preliminary data.</text>
</comment>
<dbReference type="EMBL" id="LAVV01011496">
    <property type="protein sequence ID" value="KNZ47731.1"/>
    <property type="molecule type" value="Genomic_DNA"/>
</dbReference>
<accession>A0A0L6UGQ7</accession>
<name>A0A0L6UGQ7_9BASI</name>
<protein>
    <submittedName>
        <fullName evidence="1">Uncharacterized protein</fullName>
    </submittedName>
</protein>
<dbReference type="VEuPathDB" id="FungiDB:VP01_619g3"/>
<organism evidence="1 2">
    <name type="scientific">Puccinia sorghi</name>
    <dbReference type="NCBI Taxonomy" id="27349"/>
    <lineage>
        <taxon>Eukaryota</taxon>
        <taxon>Fungi</taxon>
        <taxon>Dikarya</taxon>
        <taxon>Basidiomycota</taxon>
        <taxon>Pucciniomycotina</taxon>
        <taxon>Pucciniomycetes</taxon>
        <taxon>Pucciniales</taxon>
        <taxon>Pucciniaceae</taxon>
        <taxon>Puccinia</taxon>
    </lineage>
</organism>
<evidence type="ECO:0000313" key="1">
    <source>
        <dbReference type="EMBL" id="KNZ47731.1"/>
    </source>
</evidence>
<reference evidence="1 2" key="1">
    <citation type="submission" date="2015-08" db="EMBL/GenBank/DDBJ databases">
        <title>Next Generation Sequencing and Analysis of the Genome of Puccinia sorghi L Schw, the Causal Agent of Maize Common Rust.</title>
        <authorList>
            <person name="Rochi L."/>
            <person name="Burguener G."/>
            <person name="Darino M."/>
            <person name="Turjanski A."/>
            <person name="Kreff E."/>
            <person name="Dieguez M.J."/>
            <person name="Sacco F."/>
        </authorList>
    </citation>
    <scope>NUCLEOTIDE SEQUENCE [LARGE SCALE GENOMIC DNA]</scope>
    <source>
        <strain evidence="1 2">RO10H11247</strain>
    </source>
</reference>
<proteinExistence type="predicted"/>
<sequence>MVVSKNSRAQQSRIKQESLAKSPVYNLEAVPGPFGKILQYFSYKLGLKGPEAQRVMKKYSSDHHIPRSVLLDVHVLCG</sequence>
<dbReference type="AlphaFoldDB" id="A0A0L6UGQ7"/>
<evidence type="ECO:0000313" key="2">
    <source>
        <dbReference type="Proteomes" id="UP000037035"/>
    </source>
</evidence>
<gene>
    <name evidence="1" type="ORF">VP01_619g3</name>
</gene>